<keyword evidence="3" id="KW-1185">Reference proteome</keyword>
<evidence type="ECO:0000313" key="3">
    <source>
        <dbReference type="Proteomes" id="UP000027866"/>
    </source>
</evidence>
<dbReference type="KEGG" id="elq:Ga0102493_112868"/>
<protein>
    <recommendedName>
        <fullName evidence="1">DUF2383 domain-containing protein</fullName>
    </recommendedName>
</protein>
<feature type="domain" description="DUF2383" evidence="1">
    <location>
        <begin position="5"/>
        <end position="110"/>
    </location>
</feature>
<gene>
    <name evidence="2" type="ORF">EH32_05945</name>
</gene>
<dbReference type="InterPro" id="IPR019052">
    <property type="entry name" value="DUF2383"/>
</dbReference>
<dbReference type="Gene3D" id="1.20.1260.10">
    <property type="match status" value="1"/>
</dbReference>
<proteinExistence type="predicted"/>
<dbReference type="PATRIC" id="fig|39960.10.peg.1966"/>
<dbReference type="RefSeq" id="WP_034900910.1">
    <property type="nucleotide sequence ID" value="NZ_CP017057.1"/>
</dbReference>
<dbReference type="Pfam" id="PF09537">
    <property type="entry name" value="DUF2383"/>
    <property type="match status" value="1"/>
</dbReference>
<sequence length="144" mass="15936">MADTRTLQGLTQATYDTLAAYRSAHEAAHTGALEQTLERRISERTRTVNLLNDALEKRGGTRIDDASATAQAEGLIHAITDAFQDGDEAAAHRIENAETELCERYDKALADQTLDTSTRTTIERAAREVREGESFSHVLERQYG</sequence>
<dbReference type="InterPro" id="IPR012347">
    <property type="entry name" value="Ferritin-like"/>
</dbReference>
<accession>A0A074MZ11</accession>
<dbReference type="Proteomes" id="UP000027866">
    <property type="component" value="Unassembled WGS sequence"/>
</dbReference>
<organism evidence="2 3">
    <name type="scientific">Erythrobacter litoralis</name>
    <dbReference type="NCBI Taxonomy" id="39960"/>
    <lineage>
        <taxon>Bacteria</taxon>
        <taxon>Pseudomonadati</taxon>
        <taxon>Pseudomonadota</taxon>
        <taxon>Alphaproteobacteria</taxon>
        <taxon>Sphingomonadales</taxon>
        <taxon>Erythrobacteraceae</taxon>
        <taxon>Erythrobacter/Porphyrobacter group</taxon>
        <taxon>Erythrobacter</taxon>
    </lineage>
</organism>
<comment type="caution">
    <text evidence="2">The sequence shown here is derived from an EMBL/GenBank/DDBJ whole genome shotgun (WGS) entry which is preliminary data.</text>
</comment>
<reference evidence="2 3" key="1">
    <citation type="submission" date="2014-04" db="EMBL/GenBank/DDBJ databases">
        <title>A comprehensive comparison of genomes of Erythrobacter spp. Strains.</title>
        <authorList>
            <person name="Zheng Q."/>
        </authorList>
    </citation>
    <scope>NUCLEOTIDE SEQUENCE [LARGE SCALE GENOMIC DNA]</scope>
    <source>
        <strain evidence="2 3">DSM 8509</strain>
    </source>
</reference>
<evidence type="ECO:0000259" key="1">
    <source>
        <dbReference type="Pfam" id="PF09537"/>
    </source>
</evidence>
<evidence type="ECO:0000313" key="2">
    <source>
        <dbReference type="EMBL" id="KEO98644.1"/>
    </source>
</evidence>
<name>A0A074MZ11_9SPHN</name>
<dbReference type="EMBL" id="JMIX01000003">
    <property type="protein sequence ID" value="KEO98644.1"/>
    <property type="molecule type" value="Genomic_DNA"/>
</dbReference>
<dbReference type="AlphaFoldDB" id="A0A074MZ11"/>